<evidence type="ECO:0000313" key="1">
    <source>
        <dbReference type="EMBL" id="SEW20372.1"/>
    </source>
</evidence>
<organism evidence="1 2">
    <name type="scientific">Thermococcus thioreducens</name>
    <dbReference type="NCBI Taxonomy" id="277988"/>
    <lineage>
        <taxon>Archaea</taxon>
        <taxon>Methanobacteriati</taxon>
        <taxon>Methanobacteriota</taxon>
        <taxon>Thermococci</taxon>
        <taxon>Thermococcales</taxon>
        <taxon>Thermococcaceae</taxon>
        <taxon>Thermococcus</taxon>
    </lineage>
</organism>
<gene>
    <name evidence="1" type="ORF">SAMN05216170_2064</name>
</gene>
<dbReference type="OrthoDB" id="100662at2157"/>
<protein>
    <recommendedName>
        <fullName evidence="3">PIN domain-containing protein</fullName>
    </recommendedName>
</protein>
<dbReference type="AlphaFoldDB" id="A0A1I0Q1G6"/>
<sequence length="135" mass="14747">MDSERVLSGMAPLEGFHCVPCKSRGKRRQASFENLPFWAVGVWLSETITPIRFAVGVMGRRPGLRAELKGVTRVSDGPANRTANGEGLNPFTAGRRSVHDAKIIGSMIENGITKLATLDKDFQGIPIIELLKTEK</sequence>
<dbReference type="EMBL" id="FOIW01000003">
    <property type="protein sequence ID" value="SEW20372.1"/>
    <property type="molecule type" value="Genomic_DNA"/>
</dbReference>
<dbReference type="RefSeq" id="WP_143597828.1">
    <property type="nucleotide sequence ID" value="NZ_CP015105.1"/>
</dbReference>
<reference evidence="1 2" key="1">
    <citation type="submission" date="2016-10" db="EMBL/GenBank/DDBJ databases">
        <authorList>
            <person name="de Groot N.N."/>
        </authorList>
    </citation>
    <scope>NUCLEOTIDE SEQUENCE [LARGE SCALE GENOMIC DNA]</scope>
    <source>
        <strain evidence="1 2">OGL-20</strain>
    </source>
</reference>
<evidence type="ECO:0008006" key="3">
    <source>
        <dbReference type="Google" id="ProtNLM"/>
    </source>
</evidence>
<dbReference type="Proteomes" id="UP000182125">
    <property type="component" value="Unassembled WGS sequence"/>
</dbReference>
<accession>A0A1I0Q1G6</accession>
<dbReference type="GeneID" id="43371857"/>
<name>A0A1I0Q1G6_9EURY</name>
<proteinExistence type="predicted"/>
<evidence type="ECO:0000313" key="2">
    <source>
        <dbReference type="Proteomes" id="UP000182125"/>
    </source>
</evidence>